<dbReference type="Gene3D" id="3.10.20.30">
    <property type="match status" value="1"/>
</dbReference>
<evidence type="ECO:0000313" key="1">
    <source>
        <dbReference type="EMBL" id="UOO81970.1"/>
    </source>
</evidence>
<keyword evidence="2" id="KW-1185">Reference proteome</keyword>
<dbReference type="EMBL" id="CP091508">
    <property type="protein sequence ID" value="UOO81970.1"/>
    <property type="molecule type" value="Genomic_DNA"/>
</dbReference>
<protein>
    <submittedName>
        <fullName evidence="1">Sulfur carrier protein ThiS</fullName>
    </submittedName>
</protein>
<dbReference type="Pfam" id="PF02597">
    <property type="entry name" value="ThiS"/>
    <property type="match status" value="1"/>
</dbReference>
<dbReference type="SUPFAM" id="SSF54285">
    <property type="entry name" value="MoaD/ThiS"/>
    <property type="match status" value="1"/>
</dbReference>
<evidence type="ECO:0000313" key="2">
    <source>
        <dbReference type="Proteomes" id="UP000829817"/>
    </source>
</evidence>
<dbReference type="CDD" id="cd00565">
    <property type="entry name" value="Ubl_ThiS"/>
    <property type="match status" value="1"/>
</dbReference>
<dbReference type="InterPro" id="IPR003749">
    <property type="entry name" value="ThiS/MoaD-like"/>
</dbReference>
<proteinExistence type="predicted"/>
<dbReference type="InterPro" id="IPR016155">
    <property type="entry name" value="Mopterin_synth/thiamin_S_b"/>
</dbReference>
<dbReference type="NCBIfam" id="TIGR01683">
    <property type="entry name" value="thiS"/>
    <property type="match status" value="1"/>
</dbReference>
<gene>
    <name evidence="1" type="primary">thiS</name>
    <name evidence="1" type="ORF">LVJ83_00375</name>
</gene>
<accession>A0ABY4DSG5</accession>
<dbReference type="InterPro" id="IPR012675">
    <property type="entry name" value="Beta-grasp_dom_sf"/>
</dbReference>
<dbReference type="PANTHER" id="PTHR34472">
    <property type="entry name" value="SULFUR CARRIER PROTEIN THIS"/>
    <property type="match status" value="1"/>
</dbReference>
<dbReference type="RefSeq" id="WP_244785232.1">
    <property type="nucleotide sequence ID" value="NZ_CP091508.1"/>
</dbReference>
<dbReference type="Proteomes" id="UP000829817">
    <property type="component" value="Chromosome"/>
</dbReference>
<dbReference type="PANTHER" id="PTHR34472:SF1">
    <property type="entry name" value="SULFUR CARRIER PROTEIN THIS"/>
    <property type="match status" value="1"/>
</dbReference>
<reference evidence="1 2" key="1">
    <citation type="journal article" date="2022" name="Res Sq">
        <title>Evolution of multicellular longitudinally dividing oral cavity symbionts (Neisseriaceae).</title>
        <authorList>
            <person name="Nyongesa S."/>
            <person name="Weber P."/>
            <person name="Bernet E."/>
            <person name="Pullido F."/>
            <person name="Nieckarz M."/>
            <person name="Delaby M."/>
            <person name="Nieves C."/>
            <person name="Viehboeck T."/>
            <person name="Krause N."/>
            <person name="Rivera-Millot A."/>
            <person name="Nakamura A."/>
            <person name="Vischer N."/>
            <person name="VanNieuwenhze M."/>
            <person name="Brun Y."/>
            <person name="Cava F."/>
            <person name="Bulgheresi S."/>
            <person name="Veyrier F."/>
        </authorList>
    </citation>
    <scope>NUCLEOTIDE SEQUENCE [LARGE SCALE GENOMIC DNA]</scope>
    <source>
        <strain evidence="1 2">CCUG 63373m</strain>
    </source>
</reference>
<sequence length="64" mass="7007">MQISVNGETIEFGGRTLAELIERQAPQTPFAAAVNTRFIPKADYHSHMLQNGDQIDIVRPVVGG</sequence>
<dbReference type="InterPro" id="IPR010035">
    <property type="entry name" value="Thi_S"/>
</dbReference>
<organism evidence="1 2">
    <name type="scientific">Uruburuella testudinis</name>
    <dbReference type="NCBI Taxonomy" id="1282863"/>
    <lineage>
        <taxon>Bacteria</taxon>
        <taxon>Pseudomonadati</taxon>
        <taxon>Pseudomonadota</taxon>
        <taxon>Betaproteobacteria</taxon>
        <taxon>Neisseriales</taxon>
        <taxon>Neisseriaceae</taxon>
        <taxon>Uruburuella</taxon>
    </lineage>
</organism>
<name>A0ABY4DSG5_9NEIS</name>